<proteinExistence type="predicted"/>
<protein>
    <submittedName>
        <fullName evidence="1">Uncharacterized protein</fullName>
    </submittedName>
</protein>
<dbReference type="AlphaFoldDB" id="A0A098YUP6"/>
<dbReference type="Proteomes" id="UP000029723">
    <property type="component" value="Unassembled WGS sequence"/>
</dbReference>
<comment type="caution">
    <text evidence="1">The sequence shown here is derived from an EMBL/GenBank/DDBJ whole genome shotgun (WGS) entry which is preliminary data.</text>
</comment>
<dbReference type="EMBL" id="JRPQ01000012">
    <property type="protein sequence ID" value="KGI23072.1"/>
    <property type="molecule type" value="Genomic_DNA"/>
</dbReference>
<dbReference type="OrthoDB" id="1081769at2"/>
<dbReference type="RefSeq" id="WP_036925817.1">
    <property type="nucleotide sequence ID" value="NZ_JRPQ01000012.1"/>
</dbReference>
<reference evidence="1 2" key="1">
    <citation type="submission" date="2014-07" db="EMBL/GenBank/DDBJ databases">
        <authorList>
            <person name="McCorrison J."/>
            <person name="Sanka R."/>
            <person name="Torralba M."/>
            <person name="Gillis M."/>
            <person name="Haft D.H."/>
            <person name="Methe B."/>
            <person name="Sutton G."/>
            <person name="Nelson K.E."/>
        </authorList>
    </citation>
    <scope>NUCLEOTIDE SEQUENCE [LARGE SCALE GENOMIC DNA]</scope>
    <source>
        <strain evidence="1 2">S9-PR14</strain>
    </source>
</reference>
<name>A0A098YUP6_9BACT</name>
<accession>A0A098YUP6</accession>
<gene>
    <name evidence="1" type="ORF">HMPREF9304_00805</name>
</gene>
<evidence type="ECO:0000313" key="1">
    <source>
        <dbReference type="EMBL" id="KGI23072.1"/>
    </source>
</evidence>
<evidence type="ECO:0000313" key="2">
    <source>
        <dbReference type="Proteomes" id="UP000029723"/>
    </source>
</evidence>
<organism evidence="1 2">
    <name type="scientific">Hoylesella timonensis S9-PR14</name>
    <dbReference type="NCBI Taxonomy" id="1401062"/>
    <lineage>
        <taxon>Bacteria</taxon>
        <taxon>Pseudomonadati</taxon>
        <taxon>Bacteroidota</taxon>
        <taxon>Bacteroidia</taxon>
        <taxon>Bacteroidales</taxon>
        <taxon>Prevotellaceae</taxon>
        <taxon>Hoylesella</taxon>
    </lineage>
</organism>
<sequence length="269" mass="31308">MDIIKRNFFRLLRSGALNEYVTLEPMSNFKWRRLFQLLESQKVESIALKGIKNHQYDTNIHIPEQLIQALAANTVKEEALAKDTPPTLSNRFLNRKLKKIRHDEYHSIDTSTDTLALLDIILFNINHILNYGISLRGILELGKFLRTRGDKVDFVKLETWLNALHIQRIAQLQGSILIEVFNFEQDEIPFVQEVERNSYALALRTLTHTEIDTSKEWHFRQSKAGFVQNNNVALKRNLKRSIRYINYAPIETTSSFLANLGRSLSEIEE</sequence>